<accession>A0ABV5AQY4</accession>
<dbReference type="RefSeq" id="WP_375354116.1">
    <property type="nucleotide sequence ID" value="NZ_JBHHMI010000004.1"/>
</dbReference>
<comment type="caution">
    <text evidence="1">The sequence shown here is derived from an EMBL/GenBank/DDBJ whole genome shotgun (WGS) entry which is preliminary data.</text>
</comment>
<organism evidence="1 2">
    <name type="scientific">Paenibacillus enshidis</name>
    <dbReference type="NCBI Taxonomy" id="1458439"/>
    <lineage>
        <taxon>Bacteria</taxon>
        <taxon>Bacillati</taxon>
        <taxon>Bacillota</taxon>
        <taxon>Bacilli</taxon>
        <taxon>Bacillales</taxon>
        <taxon>Paenibacillaceae</taxon>
        <taxon>Paenibacillus</taxon>
    </lineage>
</organism>
<evidence type="ECO:0000313" key="1">
    <source>
        <dbReference type="EMBL" id="MFB5266410.1"/>
    </source>
</evidence>
<dbReference type="EMBL" id="JBHHMI010000004">
    <property type="protein sequence ID" value="MFB5266410.1"/>
    <property type="molecule type" value="Genomic_DNA"/>
</dbReference>
<dbReference type="Proteomes" id="UP001580346">
    <property type="component" value="Unassembled WGS sequence"/>
</dbReference>
<keyword evidence="2" id="KW-1185">Reference proteome</keyword>
<dbReference type="InterPro" id="IPR058600">
    <property type="entry name" value="YhjD-like"/>
</dbReference>
<proteinExistence type="predicted"/>
<protein>
    <submittedName>
        <fullName evidence="1">Uncharacterized protein</fullName>
    </submittedName>
</protein>
<sequence length="173" mass="19526">MITAVVTKEDFALIKSYLLLLFIQKVFERDSNILEDSGVLRTPDLYVELVNSGANRTGILMSEVKHEFRKRGIAVHHIRQNESAMQASCTCGNSQGEISIPMPEFRQEMYERMRAYLGLTTSLPITSVSTGVELYKRIEPSRYTGRRSRPVTAMFTSAQRRPLRRPAAAAARG</sequence>
<reference evidence="1 2" key="1">
    <citation type="submission" date="2024-09" db="EMBL/GenBank/DDBJ databases">
        <title>Paenibacillus zeirhizospherea sp. nov., isolated from surface of the maize (Zea mays) roots in a horticulture field, Hungary.</title>
        <authorList>
            <person name="Marton D."/>
            <person name="Farkas M."/>
            <person name="Bedics A."/>
            <person name="Toth E."/>
            <person name="Tancsics A."/>
            <person name="Boka K."/>
            <person name="Maroti G."/>
            <person name="Kriszt B."/>
            <person name="Cserhati M."/>
        </authorList>
    </citation>
    <scope>NUCLEOTIDE SEQUENCE [LARGE SCALE GENOMIC DNA]</scope>
    <source>
        <strain evidence="1 2">KCTC 33519</strain>
    </source>
</reference>
<gene>
    <name evidence="1" type="ORF">ACE41H_06370</name>
</gene>
<evidence type="ECO:0000313" key="2">
    <source>
        <dbReference type="Proteomes" id="UP001580346"/>
    </source>
</evidence>
<dbReference type="Pfam" id="PF26325">
    <property type="entry name" value="YhjD"/>
    <property type="match status" value="1"/>
</dbReference>
<name>A0ABV5AQY4_9BACL</name>